<keyword evidence="3 4" id="KW-0175">Coiled coil</keyword>
<evidence type="ECO:0000256" key="4">
    <source>
        <dbReference type="SAM" id="Coils"/>
    </source>
</evidence>
<feature type="compositionally biased region" description="Polar residues" evidence="5">
    <location>
        <begin position="1852"/>
        <end position="1869"/>
    </location>
</feature>
<feature type="region of interest" description="Disordered" evidence="5">
    <location>
        <begin position="1849"/>
        <end position="1869"/>
    </location>
</feature>
<accession>A0A8S4PG05</accession>
<feature type="coiled-coil region" evidence="4">
    <location>
        <begin position="1537"/>
        <end position="1592"/>
    </location>
</feature>
<name>A0A8S4PG05_OWEFU</name>
<feature type="region of interest" description="Disordered" evidence="5">
    <location>
        <begin position="2207"/>
        <end position="2245"/>
    </location>
</feature>
<feature type="region of interest" description="Disordered" evidence="5">
    <location>
        <begin position="470"/>
        <end position="503"/>
    </location>
</feature>
<feature type="region of interest" description="Disordered" evidence="5">
    <location>
        <begin position="2126"/>
        <end position="2146"/>
    </location>
</feature>
<proteinExistence type="predicted"/>
<feature type="region of interest" description="Disordered" evidence="5">
    <location>
        <begin position="2066"/>
        <end position="2087"/>
    </location>
</feature>
<dbReference type="InterPro" id="IPR000237">
    <property type="entry name" value="GRIP_dom"/>
</dbReference>
<feature type="coiled-coil region" evidence="4">
    <location>
        <begin position="936"/>
        <end position="1027"/>
    </location>
</feature>
<feature type="compositionally biased region" description="Polar residues" evidence="5">
    <location>
        <begin position="2126"/>
        <end position="2137"/>
    </location>
</feature>
<evidence type="ECO:0000256" key="2">
    <source>
        <dbReference type="ARBA" id="ARBA00023034"/>
    </source>
</evidence>
<feature type="coiled-coil region" evidence="4">
    <location>
        <begin position="152"/>
        <end position="300"/>
    </location>
</feature>
<evidence type="ECO:0000313" key="7">
    <source>
        <dbReference type="EMBL" id="CAH1793242.1"/>
    </source>
</evidence>
<sequence length="2245" mass="257507">MSWIGGSLSNITGQISNFTKEVLTEGTEEIDDHVTELSVAKERIVALDGHIESQRAEIQRLKKANTDLEVQLESSELHANSLSVEYRGQIQQKDNEIKALKQKELEWLDIQKTDAVQRDVSHSTLPPSQSAPNFSSLSHTGFDEDESGLSDALALQQEVNRLHAQVRKLQVENNHWRQEANKTQAPGNEGTISHYEELQSLQAEIKELREKLHHEVEEHQQEIAALHELQRQKVSTLKARHKTQITELEERLSETQDSDDGPSNELQEMYKQLQTSQASVQELQNTIDRQNKEKSILKDELLKNSESLKLAKESIAEFETTKGSYNEKIQHLEMLLDFRKDEGSTASNSKEDSNIQADHDVQNRLLSAQVKELQSRIQNYEDEIEQFELVRADWTSEKEAMENILMKLKSELQEKDMSLLLLQAKTGLDEEEGKVEQQDADSQSTDSDSKNKATVEIEDLKKRNEELEASLSEIQNNSQYSSEDVDALERSLHEAESKATGLKEENEQLVQSLEELDQQHEVAVTQIITARDQLQVQLKSIQSMNQGLQEQMDALNSQVLSKNEEIKELEKDLRDELDQKLQELEDTQEELNRSVSKNSTAEQALNNMRKHAEERERNVTNLQKQLRSMVQEKEQLKQRVEQLQKHVTPHQEMNFEDPQQFGQQMATEALRDQVSMLEDDKQRLQDKLDDLLSQLMRQRQHENNNEEEIILLQEAFDAQAVELTTTQNDNEKLTKEMEELTAKVKTKEFELQVANKARNDLATQVQALLTKTESNELQTQNEDDTVKAKLAEVIQLNQELENEITTQKQVVAEYQSQIEAKDKEMGNIKQQLEKGAMAINDLHMDKKELDKKVKDLQEKLVDLQKAKSDVVKEKRALEKDKRNLEKSCKTLEQKLNTSREELWNVSQTAVDVNSHDTLKNELKHLKSQLNDSLVASDNYQGKIEALEKDMNQMELSMKLTESEKSDIEEKLNNSESQVESLTKEIAELRDSKLQDLNTQIEALKTEKEYLKKELEDVEEKMHDQKVHYDKYIKTLTESREMNADNLQVEHDKLMKQSHQQDVAMSDIKTRFEQLEEELVESKEMLQSTLDGQQPLKEALDEQNEELRLLKADNSKYHQKTTDMTNQLQKQADELKEFHEKEKQRLNLLEDNHRLNDQVSSLKVQLDSDKIESQTLDVITDLESEITSLQNQITQHKTEITKLNTDLMKNDSEINRLQQIVKDQSTKLKNQEKVIKDYSQDLENQHNISDQQQQSLTEQKIKLEELSENETKLKKELQDMKDELTDMETSIVKERLNGSLVNENRLQNGDVEENGHDDEFIIPRTKEVMFTQEQMRESIASKDSIISDLQENNNSLLKMLENQSLGNYGSRVLVDVHKLQSQVRTLQTEKEQIMAILSEKTREASTLKSEVHRLMSVISAEKSAIAKLQQDNTELTKKRENPNEDMHKETVQKLSTMIRDKDMEIEALTQKNHTLLQVLQDSSNDGTHINNLVHEKENLAKQLQMYINDREHLVAAVNQKHQESLAYHNESQKLNASLIEDIAKREKLEQEHSKLMQEFEEKQKAYLKTQNELVNYKQKFTELDNKYTESKQKSDSTSQPIAVDLNNTVELSVFEEKCQEVDHLAKEITTLNQSINEKEITIDKMNAQMTESNAKLNSSQNTITTKDTEISNLKREIDNTAFQLQTVKNEMNDALRDKQNLEQHIQELTSENTFLKESQTRLTMSNREKDFEVESLKEKAATLTALVTEKDGARGETERLLVESEAMQTQAKTFQHERDQVMLALQQREQEIQQLNAQLAIGLEREAKLEKKLERLQGHLIQIEEAYTREALDSEEREKELRNKLLEAEERANSQSNAVQTASEHASHQVSNMEKQLHAMAEQRDASMLQLATTQEQLQQYAAALNNLQMVLEQFQMEKQAMEAASSEKHQQELSAAKLVEQQLRAQLNNMEIQLQETTSALEAAERLSEQLDRKEDVIRALKEEVLLREAACTKAEEELQKLLSVNQDRVDKIVIKNLFVGYFGAGYGKRNDVLKLISNVLDFTHEDNEKVGLEQPPGASKWLPGFLRGTTPTPPSTPRATKKPDPNGSFSQLFVKFLEVESTPTKVPTLPAEEMAKEELQKQKTPFNPFSATSTPQGYRHTQGEHPQGPGFNPFSAARHASVPLQTTLQLGDKAKPETMSTSLLGGAQDSSHLLMQPPAPSMPMFGSLTLPSNESTAPGNKTNSGRNTPSNILKDVLQTDTSKT</sequence>
<feature type="region of interest" description="Disordered" evidence="5">
    <location>
        <begin position="429"/>
        <end position="454"/>
    </location>
</feature>
<reference evidence="7" key="1">
    <citation type="submission" date="2022-03" db="EMBL/GenBank/DDBJ databases">
        <authorList>
            <person name="Martin C."/>
        </authorList>
    </citation>
    <scope>NUCLEOTIDE SEQUENCE</scope>
</reference>
<feature type="compositionally biased region" description="Basic and acidic residues" evidence="5">
    <location>
        <begin position="487"/>
        <end position="503"/>
    </location>
</feature>
<dbReference type="EMBL" id="CAIIXF020000008">
    <property type="protein sequence ID" value="CAH1793242.1"/>
    <property type="molecule type" value="Genomic_DNA"/>
</dbReference>
<feature type="coiled-coil region" evidence="4">
    <location>
        <begin position="1064"/>
        <end position="1151"/>
    </location>
</feature>
<dbReference type="GO" id="GO:0007030">
    <property type="term" value="P:Golgi organization"/>
    <property type="evidence" value="ECO:0007669"/>
    <property type="project" value="TreeGrafter"/>
</dbReference>
<feature type="coiled-coil region" evidence="4">
    <location>
        <begin position="1417"/>
        <end position="1508"/>
    </location>
</feature>
<dbReference type="PROSITE" id="PS50913">
    <property type="entry name" value="GRIP"/>
    <property type="match status" value="1"/>
</dbReference>
<feature type="coiled-coil region" evidence="4">
    <location>
        <begin position="51"/>
        <end position="103"/>
    </location>
</feature>
<comment type="caution">
    <text evidence="7">The sequence shown here is derived from an EMBL/GenBank/DDBJ whole genome shotgun (WGS) entry which is preliminary data.</text>
</comment>
<evidence type="ECO:0000256" key="5">
    <source>
        <dbReference type="SAM" id="MobiDB-lite"/>
    </source>
</evidence>
<feature type="compositionally biased region" description="Polar residues" evidence="5">
    <location>
        <begin position="2210"/>
        <end position="2232"/>
    </location>
</feature>
<evidence type="ECO:0000256" key="3">
    <source>
        <dbReference type="ARBA" id="ARBA00023054"/>
    </source>
</evidence>
<organism evidence="7 8">
    <name type="scientific">Owenia fusiformis</name>
    <name type="common">Polychaete worm</name>
    <dbReference type="NCBI Taxonomy" id="6347"/>
    <lineage>
        <taxon>Eukaryota</taxon>
        <taxon>Metazoa</taxon>
        <taxon>Spiralia</taxon>
        <taxon>Lophotrochozoa</taxon>
        <taxon>Annelida</taxon>
        <taxon>Polychaeta</taxon>
        <taxon>Sedentaria</taxon>
        <taxon>Canalipalpata</taxon>
        <taxon>Sabellida</taxon>
        <taxon>Oweniida</taxon>
        <taxon>Oweniidae</taxon>
        <taxon>Owenia</taxon>
    </lineage>
</organism>
<protein>
    <recommendedName>
        <fullName evidence="6">GRIP domain-containing protein</fullName>
    </recommendedName>
</protein>
<feature type="coiled-coil region" evidence="4">
    <location>
        <begin position="783"/>
        <end position="901"/>
    </location>
</feature>
<feature type="coiled-coil region" evidence="4">
    <location>
        <begin position="1627"/>
        <end position="1717"/>
    </location>
</feature>
<dbReference type="PANTHER" id="PTHR18921">
    <property type="entry name" value="MYOSIN HEAVY CHAIN - RELATED"/>
    <property type="match status" value="1"/>
</dbReference>
<evidence type="ECO:0000256" key="1">
    <source>
        <dbReference type="ARBA" id="ARBA00004555"/>
    </source>
</evidence>
<feature type="coiled-coil region" evidence="4">
    <location>
        <begin position="363"/>
        <end position="418"/>
    </location>
</feature>
<feature type="compositionally biased region" description="Polar residues" evidence="5">
    <location>
        <begin position="472"/>
        <end position="482"/>
    </location>
</feature>
<dbReference type="Proteomes" id="UP000749559">
    <property type="component" value="Unassembled WGS sequence"/>
</dbReference>
<dbReference type="GO" id="GO:0005794">
    <property type="term" value="C:Golgi apparatus"/>
    <property type="evidence" value="ECO:0007669"/>
    <property type="project" value="UniProtKB-SubCell"/>
</dbReference>
<keyword evidence="2" id="KW-0333">Golgi apparatus</keyword>
<dbReference type="GO" id="GO:0006888">
    <property type="term" value="P:endoplasmic reticulum to Golgi vesicle-mediated transport"/>
    <property type="evidence" value="ECO:0007669"/>
    <property type="project" value="TreeGrafter"/>
</dbReference>
<dbReference type="GO" id="GO:0031267">
    <property type="term" value="F:small GTPase binding"/>
    <property type="evidence" value="ECO:0007669"/>
    <property type="project" value="TreeGrafter"/>
</dbReference>
<comment type="subcellular location">
    <subcellularLocation>
        <location evidence="1">Golgi apparatus</location>
    </subcellularLocation>
</comment>
<dbReference type="PANTHER" id="PTHR18921:SF2">
    <property type="entry name" value="THYROID RECEPTOR-INTERACTING PROTEIN 11"/>
    <property type="match status" value="1"/>
</dbReference>
<gene>
    <name evidence="7" type="ORF">OFUS_LOCUS18119</name>
</gene>
<dbReference type="Gene3D" id="1.10.287.1490">
    <property type="match status" value="1"/>
</dbReference>
<dbReference type="OrthoDB" id="425925at2759"/>
<feature type="domain" description="GRIP" evidence="6">
    <location>
        <begin position="2005"/>
        <end position="2054"/>
    </location>
</feature>
<keyword evidence="8" id="KW-1185">Reference proteome</keyword>
<feature type="coiled-coil region" evidence="4">
    <location>
        <begin position="1178"/>
        <end position="1296"/>
    </location>
</feature>
<feature type="coiled-coil region" evidence="4">
    <location>
        <begin position="1890"/>
        <end position="1998"/>
    </location>
</feature>
<evidence type="ECO:0000313" key="8">
    <source>
        <dbReference type="Proteomes" id="UP000749559"/>
    </source>
</evidence>
<evidence type="ECO:0000259" key="6">
    <source>
        <dbReference type="PROSITE" id="PS50913"/>
    </source>
</evidence>